<proteinExistence type="predicted"/>
<sequence>MRPVGAQGGRARRRRWWIGAVVASTAVVVAVSIGVLTRTAPPGSAPSEAAARDRCMIDVRARLPESSNPSISIENAVTDPLDPDAKDLFPLMLDEPLKGVDRSRITVWAVTGVVRTVTESGSTMRGPFECRAYTVDGTTVDTLVLLDHGH</sequence>
<comment type="caution">
    <text evidence="2">The sequence shown here is derived from an EMBL/GenBank/DDBJ whole genome shotgun (WGS) entry which is preliminary data.</text>
</comment>
<keyword evidence="3" id="KW-1185">Reference proteome</keyword>
<keyword evidence="1" id="KW-1133">Transmembrane helix</keyword>
<dbReference type="EMBL" id="BCSY01000070">
    <property type="protein sequence ID" value="GAS97236.1"/>
    <property type="molecule type" value="Genomic_DNA"/>
</dbReference>
<reference evidence="3" key="1">
    <citation type="journal article" date="2016" name="Genome Announc.">
        <title>Draft Genome Sequences of Five Rapidly Growing Mycobacterium Species, M. thermoresistibile, M. fortuitum subsp. acetamidolyticum, M. canariasense, M. brisbanense, and M. novocastrense.</title>
        <authorList>
            <person name="Katahira K."/>
            <person name="Ogura Y."/>
            <person name="Gotoh Y."/>
            <person name="Hayashi T."/>
        </authorList>
    </citation>
    <scope>NUCLEOTIDE SEQUENCE [LARGE SCALE GENOMIC DNA]</scope>
    <source>
        <strain evidence="3">JCM15298</strain>
    </source>
</reference>
<keyword evidence="1" id="KW-0812">Transmembrane</keyword>
<organism evidence="2 3">
    <name type="scientific">Mycolicibacterium canariasense</name>
    <name type="common">Mycobacterium canariasense</name>
    <dbReference type="NCBI Taxonomy" id="228230"/>
    <lineage>
        <taxon>Bacteria</taxon>
        <taxon>Bacillati</taxon>
        <taxon>Actinomycetota</taxon>
        <taxon>Actinomycetes</taxon>
        <taxon>Mycobacteriales</taxon>
        <taxon>Mycobacteriaceae</taxon>
        <taxon>Mycolicibacterium</taxon>
    </lineage>
</organism>
<accession>A0A100WFC0</accession>
<dbReference type="OrthoDB" id="4731917at2"/>
<protein>
    <submittedName>
        <fullName evidence="2">Uncharacterized protein</fullName>
    </submittedName>
</protein>
<evidence type="ECO:0000256" key="1">
    <source>
        <dbReference type="SAM" id="Phobius"/>
    </source>
</evidence>
<evidence type="ECO:0000313" key="3">
    <source>
        <dbReference type="Proteomes" id="UP000069443"/>
    </source>
</evidence>
<evidence type="ECO:0000313" key="2">
    <source>
        <dbReference type="EMBL" id="GAS97236.1"/>
    </source>
</evidence>
<dbReference type="AlphaFoldDB" id="A0A100WFC0"/>
<keyword evidence="1" id="KW-0472">Membrane</keyword>
<feature type="transmembrane region" description="Helical" evidence="1">
    <location>
        <begin position="16"/>
        <end position="36"/>
    </location>
</feature>
<gene>
    <name evidence="2" type="ORF">RMCC_4202</name>
</gene>
<name>A0A100WFC0_MYCCR</name>
<dbReference type="Proteomes" id="UP000069443">
    <property type="component" value="Unassembled WGS sequence"/>
</dbReference>
<reference evidence="3" key="2">
    <citation type="submission" date="2016-02" db="EMBL/GenBank/DDBJ databases">
        <title>Draft genome sequence of five rapidly growing Mycobacterium species.</title>
        <authorList>
            <person name="Katahira K."/>
            <person name="Gotou Y."/>
            <person name="Iida K."/>
            <person name="Ogura Y."/>
            <person name="Hayashi T."/>
        </authorList>
    </citation>
    <scope>NUCLEOTIDE SEQUENCE [LARGE SCALE GENOMIC DNA]</scope>
    <source>
        <strain evidence="3">JCM15298</strain>
    </source>
</reference>